<organism evidence="3 4">
    <name type="scientific">Schistosoma mattheei</name>
    <dbReference type="NCBI Taxonomy" id="31246"/>
    <lineage>
        <taxon>Eukaryota</taxon>
        <taxon>Metazoa</taxon>
        <taxon>Spiralia</taxon>
        <taxon>Lophotrochozoa</taxon>
        <taxon>Platyhelminthes</taxon>
        <taxon>Trematoda</taxon>
        <taxon>Digenea</taxon>
        <taxon>Strigeidida</taxon>
        <taxon>Schistosomatoidea</taxon>
        <taxon>Schistosomatidae</taxon>
        <taxon>Schistosoma</taxon>
    </lineage>
</organism>
<dbReference type="InterPro" id="IPR003959">
    <property type="entry name" value="ATPase_AAA_core"/>
</dbReference>
<protein>
    <recommendedName>
        <fullName evidence="2">ATPase AAA-type core domain-containing protein</fullName>
    </recommendedName>
</protein>
<dbReference type="WBParaSite" id="SMTH1_67380.1">
    <property type="protein sequence ID" value="SMTH1_67380.1"/>
    <property type="gene ID" value="SMTH1_67380"/>
</dbReference>
<dbReference type="CDD" id="cd00009">
    <property type="entry name" value="AAA"/>
    <property type="match status" value="1"/>
</dbReference>
<evidence type="ECO:0000259" key="2">
    <source>
        <dbReference type="Pfam" id="PF00004"/>
    </source>
</evidence>
<evidence type="ECO:0000313" key="4">
    <source>
        <dbReference type="WBParaSite" id="SMTH1_67380.1"/>
    </source>
</evidence>
<dbReference type="InterPro" id="IPR027417">
    <property type="entry name" value="P-loop_NTPase"/>
</dbReference>
<feature type="domain" description="ATPase AAA-type core" evidence="2">
    <location>
        <begin position="383"/>
        <end position="513"/>
    </location>
</feature>
<evidence type="ECO:0000313" key="3">
    <source>
        <dbReference type="Proteomes" id="UP000050791"/>
    </source>
</evidence>
<evidence type="ECO:0000256" key="1">
    <source>
        <dbReference type="SAM" id="MobiDB-lite"/>
    </source>
</evidence>
<sequence>MFIGWLIGVAKVRRWIGFVISHLQIMKSEPGNHDPANCTVQSLNSKEIKIDVQENNVGKMSYAEFLLSLKNGLCVDSMCNSDANIQNKFNYSLNKSIDIHVKANEHACNTGVSTAEDFSNTVLLCNPKVEFSCIRSSEDSLIDVPDIMTETLGFSEPNIQKSYFSGFSQSPSQTEQKLADFYLSKIIDSDICLRKIVDDHPNFPILECFREFQSSPTGCTSSRRIPSASNESLLWVDKYMPSSCSSFLNTCPGIIKLLMWLKKWKYKNSKVENSTEPSLSKNKTTKSTKKRIRPSPRYSSDDDFVVKSPAHKRHKYNVPIPGSVENINENPTLNLPIGYIQNQIDVSSSSSSDEDNSTESDEEYNGNPNKRRLRENWQSKAFLLVGPHGTGKSALIYALAKDLGFEIFELNPSSRRSGKDIISQFHTALGSHHVAKDYLSTSFSTFQMITSSCLTKNNSETTRKSAADFFKPVPKKNVSSKKNTSSTKDSESLNLNCNSIVLFDEVDVLFESDRGFWSGLSSLLQLARRPVILTASDSSIVHNLPVPAYICHFTSASLELVVPYIRVLCLNEGYDLDVQTANSLIKSIQSPNLTVNNLSSEHCDLRRLINELQWFCVSAPHEEANKKYHIKNEHSLILNEFIDDPLNLVQKISPFLCNLSGHIVNPKPSVNSKHVIENDLCNLFTTDAENVSDQAADKTTTIETVKENVIETNCQDSMENNQRNSLLIDFSLDFLKEMSDNLSFWDICQSGVTRASLLSVTDSISQIIEIKSDSNNNVSNNSPSNTNPSVNVTSESSMYTMSTKRVINVPTQHWGPICAFDIINDEFFNVFWVQTLLNQCRTNLEEAESKLTTSSYSYSNGSVKTYMLLKSCDLSLSLSKCVNDLNRCGIGTNCHDHLKTLACDYLPVLRLLASGENSRQIVSTKRRFLHYFDRISLFLRSSTKEFLTKSYFL</sequence>
<dbReference type="GO" id="GO:0005634">
    <property type="term" value="C:nucleus"/>
    <property type="evidence" value="ECO:0007669"/>
    <property type="project" value="TreeGrafter"/>
</dbReference>
<accession>A0AA85BM34</accession>
<dbReference type="GO" id="GO:0016887">
    <property type="term" value="F:ATP hydrolysis activity"/>
    <property type="evidence" value="ECO:0007669"/>
    <property type="project" value="InterPro"/>
</dbReference>
<reference evidence="4" key="1">
    <citation type="submission" date="2023-11" db="UniProtKB">
        <authorList>
            <consortium name="WormBaseParasite"/>
        </authorList>
    </citation>
    <scope>IDENTIFICATION</scope>
</reference>
<dbReference type="GO" id="GO:0005524">
    <property type="term" value="F:ATP binding"/>
    <property type="evidence" value="ECO:0007669"/>
    <property type="project" value="InterPro"/>
</dbReference>
<dbReference type="Pfam" id="PF00004">
    <property type="entry name" value="AAA"/>
    <property type="match status" value="1"/>
</dbReference>
<feature type="compositionally biased region" description="Acidic residues" evidence="1">
    <location>
        <begin position="352"/>
        <end position="364"/>
    </location>
</feature>
<dbReference type="Proteomes" id="UP000050791">
    <property type="component" value="Unassembled WGS sequence"/>
</dbReference>
<feature type="region of interest" description="Disordered" evidence="1">
    <location>
        <begin position="272"/>
        <end position="306"/>
    </location>
</feature>
<dbReference type="AlphaFoldDB" id="A0AA85BM34"/>
<dbReference type="PANTHER" id="PTHR23389:SF21">
    <property type="entry name" value="ATPASE FAMILY AAA DOMAIN-CONTAINING PROTEIN 5"/>
    <property type="match status" value="1"/>
</dbReference>
<dbReference type="Gene3D" id="3.40.50.300">
    <property type="entry name" value="P-loop containing nucleotide triphosphate hydrolases"/>
    <property type="match status" value="1"/>
</dbReference>
<feature type="region of interest" description="Disordered" evidence="1">
    <location>
        <begin position="346"/>
        <end position="372"/>
    </location>
</feature>
<dbReference type="GO" id="GO:0003677">
    <property type="term" value="F:DNA binding"/>
    <property type="evidence" value="ECO:0007669"/>
    <property type="project" value="TreeGrafter"/>
</dbReference>
<dbReference type="PANTHER" id="PTHR23389">
    <property type="entry name" value="CHROMOSOME TRANSMISSION FIDELITY FACTOR 18"/>
    <property type="match status" value="1"/>
</dbReference>
<dbReference type="SUPFAM" id="SSF52540">
    <property type="entry name" value="P-loop containing nucleoside triphosphate hydrolases"/>
    <property type="match status" value="1"/>
</dbReference>
<feature type="compositionally biased region" description="Basic residues" evidence="1">
    <location>
        <begin position="283"/>
        <end position="294"/>
    </location>
</feature>
<proteinExistence type="predicted"/>
<name>A0AA85BM34_9TREM</name>